<sequence>MYLGRVNSPTCSQPDSTPALVLPSSGMAARQRKGVTAERLFYCLLIIDHTRRSLPSETCMQTRSYQ</sequence>
<reference evidence="1 2" key="1">
    <citation type="journal article" date="2018" name="Biotechnol. Adv.">
        <title>Improved genomic resources and new bioinformatic workflow for the carcinogenic parasite Clonorchis sinensis: Biotechnological implications.</title>
        <authorList>
            <person name="Wang D."/>
            <person name="Korhonen P.K."/>
            <person name="Gasser R.B."/>
            <person name="Young N.D."/>
        </authorList>
    </citation>
    <scope>NUCLEOTIDE SEQUENCE [LARGE SCALE GENOMIC DNA]</scope>
    <source>
        <strain evidence="1">Cs-k2</strain>
    </source>
</reference>
<dbReference type="Proteomes" id="UP000286415">
    <property type="component" value="Unassembled WGS sequence"/>
</dbReference>
<dbReference type="AlphaFoldDB" id="A0A3R7GGC2"/>
<dbReference type="InParanoid" id="A0A3R7GGC2"/>
<evidence type="ECO:0000313" key="1">
    <source>
        <dbReference type="EMBL" id="KAG5447814.1"/>
    </source>
</evidence>
<name>A0A3R7GGC2_CLOSI</name>
<keyword evidence="2" id="KW-1185">Reference proteome</keyword>
<reference evidence="1 2" key="2">
    <citation type="journal article" date="2021" name="Genomics">
        <title>High-quality reference genome for Clonorchis sinensis.</title>
        <authorList>
            <person name="Young N.D."/>
            <person name="Stroehlein A.J."/>
            <person name="Kinkar L."/>
            <person name="Wang T."/>
            <person name="Sohn W.M."/>
            <person name="Chang B.C.H."/>
            <person name="Kaur P."/>
            <person name="Weisz D."/>
            <person name="Dudchenko O."/>
            <person name="Aiden E.L."/>
            <person name="Korhonen P.K."/>
            <person name="Gasser R.B."/>
        </authorList>
    </citation>
    <scope>NUCLEOTIDE SEQUENCE [LARGE SCALE GENOMIC DNA]</scope>
    <source>
        <strain evidence="1">Cs-k2</strain>
    </source>
</reference>
<gene>
    <name evidence="1" type="ORF">CSKR_106850</name>
</gene>
<accession>A0A3R7GGC2</accession>
<proteinExistence type="predicted"/>
<organism evidence="1 2">
    <name type="scientific">Clonorchis sinensis</name>
    <name type="common">Chinese liver fluke</name>
    <dbReference type="NCBI Taxonomy" id="79923"/>
    <lineage>
        <taxon>Eukaryota</taxon>
        <taxon>Metazoa</taxon>
        <taxon>Spiralia</taxon>
        <taxon>Lophotrochozoa</taxon>
        <taxon>Platyhelminthes</taxon>
        <taxon>Trematoda</taxon>
        <taxon>Digenea</taxon>
        <taxon>Opisthorchiida</taxon>
        <taxon>Opisthorchiata</taxon>
        <taxon>Opisthorchiidae</taxon>
        <taxon>Clonorchis</taxon>
    </lineage>
</organism>
<evidence type="ECO:0000313" key="2">
    <source>
        <dbReference type="Proteomes" id="UP000286415"/>
    </source>
</evidence>
<protein>
    <submittedName>
        <fullName evidence="1">Uncharacterized protein</fullName>
    </submittedName>
</protein>
<comment type="caution">
    <text evidence="1">The sequence shown here is derived from an EMBL/GenBank/DDBJ whole genome shotgun (WGS) entry which is preliminary data.</text>
</comment>
<dbReference type="EMBL" id="NIRI02000042">
    <property type="protein sequence ID" value="KAG5447814.1"/>
    <property type="molecule type" value="Genomic_DNA"/>
</dbReference>